<comment type="caution">
    <text evidence="8">The sequence shown here is derived from an EMBL/GenBank/DDBJ whole genome shotgun (WGS) entry which is preliminary data.</text>
</comment>
<evidence type="ECO:0000256" key="3">
    <source>
        <dbReference type="ARBA" id="ARBA00022512"/>
    </source>
</evidence>
<dbReference type="EMBL" id="QPFP01000014">
    <property type="protein sequence ID" value="TEB32732.1"/>
    <property type="molecule type" value="Genomic_DNA"/>
</dbReference>
<dbReference type="OrthoDB" id="4225815at2759"/>
<dbReference type="AlphaFoldDB" id="A0A4Y7TGN3"/>
<keyword evidence="3 6" id="KW-0134">Cell wall</keyword>
<protein>
    <recommendedName>
        <fullName evidence="6">Hydrophobin</fullName>
    </recommendedName>
</protein>
<evidence type="ECO:0000256" key="7">
    <source>
        <dbReference type="SAM" id="MobiDB-lite"/>
    </source>
</evidence>
<name>A0A4Y7TGN3_COPMI</name>
<dbReference type="Proteomes" id="UP000298030">
    <property type="component" value="Unassembled WGS sequence"/>
</dbReference>
<evidence type="ECO:0000313" key="9">
    <source>
        <dbReference type="Proteomes" id="UP000298030"/>
    </source>
</evidence>
<feature type="signal peptide" evidence="6">
    <location>
        <begin position="1"/>
        <end position="20"/>
    </location>
</feature>
<evidence type="ECO:0000256" key="5">
    <source>
        <dbReference type="ARBA" id="ARBA00023157"/>
    </source>
</evidence>
<dbReference type="InterPro" id="IPR001338">
    <property type="entry name" value="Class_I_Hydrophobin"/>
</dbReference>
<evidence type="ECO:0000256" key="2">
    <source>
        <dbReference type="ARBA" id="ARBA00010446"/>
    </source>
</evidence>
<gene>
    <name evidence="8" type="ORF">FA13DRAFT_1708748</name>
</gene>
<dbReference type="GO" id="GO:0009277">
    <property type="term" value="C:fungal-type cell wall"/>
    <property type="evidence" value="ECO:0007669"/>
    <property type="project" value="InterPro"/>
</dbReference>
<dbReference type="CDD" id="cd23507">
    <property type="entry name" value="hydrophobin_I"/>
    <property type="match status" value="1"/>
</dbReference>
<feature type="chain" id="PRO_5021511765" description="Hydrophobin" evidence="6">
    <location>
        <begin position="21"/>
        <end position="153"/>
    </location>
</feature>
<comment type="subcellular location">
    <subcellularLocation>
        <location evidence="1 6">Secreted</location>
        <location evidence="1 6">Cell wall</location>
    </subcellularLocation>
</comment>
<organism evidence="8 9">
    <name type="scientific">Coprinellus micaceus</name>
    <name type="common">Glistening ink-cap mushroom</name>
    <name type="synonym">Coprinus micaceus</name>
    <dbReference type="NCBI Taxonomy" id="71717"/>
    <lineage>
        <taxon>Eukaryota</taxon>
        <taxon>Fungi</taxon>
        <taxon>Dikarya</taxon>
        <taxon>Basidiomycota</taxon>
        <taxon>Agaricomycotina</taxon>
        <taxon>Agaricomycetes</taxon>
        <taxon>Agaricomycetidae</taxon>
        <taxon>Agaricales</taxon>
        <taxon>Agaricineae</taxon>
        <taxon>Psathyrellaceae</taxon>
        <taxon>Coprinellus</taxon>
    </lineage>
</organism>
<comment type="similarity">
    <text evidence="2 6">Belongs to the fungal hydrophobin family.</text>
</comment>
<keyword evidence="5 6" id="KW-1015">Disulfide bond</keyword>
<sequence length="153" mass="15764">MRTTVVFAFFFALVVSLVGAVPSRGLNARRMARGLGPLPPVRHLPTKTGLAPRQQPSGTSQCNGGDIQCCNSVHSSKDDAVSGLLGLLGIDLGLTSIVGLNCSPLSALALGGNSWSSAIYVRPLDSTSQQVCCSDNHYNGLVAVGCTPVNVGL</sequence>
<feature type="region of interest" description="Disordered" evidence="7">
    <location>
        <begin position="37"/>
        <end position="60"/>
    </location>
</feature>
<evidence type="ECO:0000256" key="6">
    <source>
        <dbReference type="RuleBase" id="RU365009"/>
    </source>
</evidence>
<keyword evidence="4 6" id="KW-0964">Secreted</keyword>
<dbReference type="SMART" id="SM00075">
    <property type="entry name" value="HYDRO"/>
    <property type="match status" value="1"/>
</dbReference>
<evidence type="ECO:0000313" key="8">
    <source>
        <dbReference type="EMBL" id="TEB32732.1"/>
    </source>
</evidence>
<proteinExistence type="inferred from homology"/>
<evidence type="ECO:0000256" key="1">
    <source>
        <dbReference type="ARBA" id="ARBA00004191"/>
    </source>
</evidence>
<dbReference type="GO" id="GO:0005199">
    <property type="term" value="F:structural constituent of cell wall"/>
    <property type="evidence" value="ECO:0007669"/>
    <property type="project" value="InterPro"/>
</dbReference>
<dbReference type="STRING" id="71717.A0A4Y7TGN3"/>
<reference evidence="8 9" key="1">
    <citation type="journal article" date="2019" name="Nat. Ecol. Evol.">
        <title>Megaphylogeny resolves global patterns of mushroom evolution.</title>
        <authorList>
            <person name="Varga T."/>
            <person name="Krizsan K."/>
            <person name="Foldi C."/>
            <person name="Dima B."/>
            <person name="Sanchez-Garcia M."/>
            <person name="Sanchez-Ramirez S."/>
            <person name="Szollosi G.J."/>
            <person name="Szarkandi J.G."/>
            <person name="Papp V."/>
            <person name="Albert L."/>
            <person name="Andreopoulos W."/>
            <person name="Angelini C."/>
            <person name="Antonin V."/>
            <person name="Barry K.W."/>
            <person name="Bougher N.L."/>
            <person name="Buchanan P."/>
            <person name="Buyck B."/>
            <person name="Bense V."/>
            <person name="Catcheside P."/>
            <person name="Chovatia M."/>
            <person name="Cooper J."/>
            <person name="Damon W."/>
            <person name="Desjardin D."/>
            <person name="Finy P."/>
            <person name="Geml J."/>
            <person name="Haridas S."/>
            <person name="Hughes K."/>
            <person name="Justo A."/>
            <person name="Karasinski D."/>
            <person name="Kautmanova I."/>
            <person name="Kiss B."/>
            <person name="Kocsube S."/>
            <person name="Kotiranta H."/>
            <person name="LaButti K.M."/>
            <person name="Lechner B.E."/>
            <person name="Liimatainen K."/>
            <person name="Lipzen A."/>
            <person name="Lukacs Z."/>
            <person name="Mihaltcheva S."/>
            <person name="Morgado L.N."/>
            <person name="Niskanen T."/>
            <person name="Noordeloos M.E."/>
            <person name="Ohm R.A."/>
            <person name="Ortiz-Santana B."/>
            <person name="Ovrebo C."/>
            <person name="Racz N."/>
            <person name="Riley R."/>
            <person name="Savchenko A."/>
            <person name="Shiryaev A."/>
            <person name="Soop K."/>
            <person name="Spirin V."/>
            <person name="Szebenyi C."/>
            <person name="Tomsovsky M."/>
            <person name="Tulloss R.E."/>
            <person name="Uehling J."/>
            <person name="Grigoriev I.V."/>
            <person name="Vagvolgyi C."/>
            <person name="Papp T."/>
            <person name="Martin F.M."/>
            <person name="Miettinen O."/>
            <person name="Hibbett D.S."/>
            <person name="Nagy L.G."/>
        </authorList>
    </citation>
    <scope>NUCLEOTIDE SEQUENCE [LARGE SCALE GENOMIC DNA]</scope>
    <source>
        <strain evidence="8 9">FP101781</strain>
    </source>
</reference>
<keyword evidence="9" id="KW-1185">Reference proteome</keyword>
<keyword evidence="6" id="KW-0732">Signal</keyword>
<dbReference type="Pfam" id="PF01185">
    <property type="entry name" value="Hydrophobin"/>
    <property type="match status" value="1"/>
</dbReference>
<evidence type="ECO:0000256" key="4">
    <source>
        <dbReference type="ARBA" id="ARBA00022525"/>
    </source>
</evidence>
<accession>A0A4Y7TGN3</accession>